<dbReference type="OrthoDB" id="338827at2"/>
<protein>
    <submittedName>
        <fullName evidence="1">Uncharacterized protein</fullName>
    </submittedName>
</protein>
<name>A0A428K5A2_9FLAO</name>
<dbReference type="EMBL" id="RWBG01000001">
    <property type="protein sequence ID" value="RSK41586.1"/>
    <property type="molecule type" value="Genomic_DNA"/>
</dbReference>
<proteinExistence type="predicted"/>
<keyword evidence="2" id="KW-1185">Reference proteome</keyword>
<dbReference type="Proteomes" id="UP000270620">
    <property type="component" value="Unassembled WGS sequence"/>
</dbReference>
<evidence type="ECO:0000313" key="2">
    <source>
        <dbReference type="Proteomes" id="UP000270620"/>
    </source>
</evidence>
<organism evidence="1 2">
    <name type="scientific">Mangrovimonas spongiae</name>
    <dbReference type="NCBI Taxonomy" id="2494697"/>
    <lineage>
        <taxon>Bacteria</taxon>
        <taxon>Pseudomonadati</taxon>
        <taxon>Bacteroidota</taxon>
        <taxon>Flavobacteriia</taxon>
        <taxon>Flavobacteriales</taxon>
        <taxon>Flavobacteriaceae</taxon>
        <taxon>Mangrovimonas</taxon>
    </lineage>
</organism>
<dbReference type="PROSITE" id="PS51257">
    <property type="entry name" value="PROKAR_LIPOPROTEIN"/>
    <property type="match status" value="1"/>
</dbReference>
<evidence type="ECO:0000313" key="1">
    <source>
        <dbReference type="EMBL" id="RSK41586.1"/>
    </source>
</evidence>
<gene>
    <name evidence="1" type="ORF">EJA19_01550</name>
</gene>
<dbReference type="AlphaFoldDB" id="A0A428K5A2"/>
<dbReference type="RefSeq" id="WP_125466580.1">
    <property type="nucleotide sequence ID" value="NZ_RWBG01000001.1"/>
</dbReference>
<sequence>MLKKYIFTPFILGIALFFSCSSDSNDYIEKPENGQTSPVVFDIDNVPYQNLSDYHFFEGDISNLQPVYGVIPYNLINPLFSDYAKKQRFVWMPENASANYISDGEILDFPEGAILIKNFYYNNVLPGNTKKIIETRLMIKKPSEWVFANYVWNEEQDEAFLDLDGSFQNFQWNDESGNLNTVNYRVPSGAECHTCHKYGEVSIPIGPKPRNLNTSYTYSDGVKNQIQKWQEFGYLNNISSEDINAMPSWEDTNVSLELRARAYLDINCAHCHSEQAHCAYRPVRFDFESSENSTNQGVCIEPDTDLGVGLTHIVTPGNPGRSVMHYRISATDESVRMPLLGRTLVHQEGVTLIENWIASLNTNCN</sequence>
<reference evidence="1 2" key="1">
    <citation type="submission" date="2018-12" db="EMBL/GenBank/DDBJ databases">
        <title>Mangrovimonas spongiae sp. nov., a novel member of the genus Mangrovimonas isolated from marine sponge.</title>
        <authorList>
            <person name="Zhuang L."/>
            <person name="Luo L."/>
        </authorList>
    </citation>
    <scope>NUCLEOTIDE SEQUENCE [LARGE SCALE GENOMIC DNA]</scope>
    <source>
        <strain evidence="1 2">HN-E26</strain>
    </source>
</reference>
<accession>A0A428K5A2</accession>
<comment type="caution">
    <text evidence="1">The sequence shown here is derived from an EMBL/GenBank/DDBJ whole genome shotgun (WGS) entry which is preliminary data.</text>
</comment>